<dbReference type="Proteomes" id="UP001154282">
    <property type="component" value="Unassembled WGS sequence"/>
</dbReference>
<sequence length="88" mass="9879">MMIGNTKYDAETERKKRRRRRWEYGSVRRDEDRRLQREGRTWSPPAKDLPAMEAAAVLGITCGEGTGEKRTEEKVRSLPASTGGVAGG</sequence>
<evidence type="ECO:0000313" key="3">
    <source>
        <dbReference type="Proteomes" id="UP001154282"/>
    </source>
</evidence>
<protein>
    <submittedName>
        <fullName evidence="2">Uncharacterized protein</fullName>
    </submittedName>
</protein>
<name>A0AAV0RQ90_9ROSI</name>
<proteinExistence type="predicted"/>
<comment type="caution">
    <text evidence="2">The sequence shown here is derived from an EMBL/GenBank/DDBJ whole genome shotgun (WGS) entry which is preliminary data.</text>
</comment>
<keyword evidence="3" id="KW-1185">Reference proteome</keyword>
<accession>A0AAV0RQ90</accession>
<dbReference type="EMBL" id="CAMGYJ010000011">
    <property type="protein sequence ID" value="CAI0558658.1"/>
    <property type="molecule type" value="Genomic_DNA"/>
</dbReference>
<feature type="compositionally biased region" description="Basic and acidic residues" evidence="1">
    <location>
        <begin position="22"/>
        <end position="40"/>
    </location>
</feature>
<feature type="region of interest" description="Disordered" evidence="1">
    <location>
        <begin position="64"/>
        <end position="88"/>
    </location>
</feature>
<organism evidence="2 3">
    <name type="scientific">Linum tenue</name>
    <dbReference type="NCBI Taxonomy" id="586396"/>
    <lineage>
        <taxon>Eukaryota</taxon>
        <taxon>Viridiplantae</taxon>
        <taxon>Streptophyta</taxon>
        <taxon>Embryophyta</taxon>
        <taxon>Tracheophyta</taxon>
        <taxon>Spermatophyta</taxon>
        <taxon>Magnoliopsida</taxon>
        <taxon>eudicotyledons</taxon>
        <taxon>Gunneridae</taxon>
        <taxon>Pentapetalae</taxon>
        <taxon>rosids</taxon>
        <taxon>fabids</taxon>
        <taxon>Malpighiales</taxon>
        <taxon>Linaceae</taxon>
        <taxon>Linum</taxon>
    </lineage>
</organism>
<evidence type="ECO:0000313" key="2">
    <source>
        <dbReference type="EMBL" id="CAI0558658.1"/>
    </source>
</evidence>
<dbReference type="AlphaFoldDB" id="A0AAV0RQ90"/>
<gene>
    <name evidence="2" type="ORF">LITE_LOCUS48860</name>
</gene>
<reference evidence="2" key="1">
    <citation type="submission" date="2022-08" db="EMBL/GenBank/DDBJ databases">
        <authorList>
            <person name="Gutierrez-Valencia J."/>
        </authorList>
    </citation>
    <scope>NUCLEOTIDE SEQUENCE</scope>
</reference>
<feature type="region of interest" description="Disordered" evidence="1">
    <location>
        <begin position="1"/>
        <end position="48"/>
    </location>
</feature>
<evidence type="ECO:0000256" key="1">
    <source>
        <dbReference type="SAM" id="MobiDB-lite"/>
    </source>
</evidence>
<feature type="compositionally biased region" description="Basic and acidic residues" evidence="1">
    <location>
        <begin position="66"/>
        <end position="76"/>
    </location>
</feature>